<feature type="compositionally biased region" description="Pro residues" evidence="1">
    <location>
        <begin position="1"/>
        <end position="18"/>
    </location>
</feature>
<evidence type="ECO:0000313" key="2">
    <source>
        <dbReference type="EMBL" id="MPN50732.1"/>
    </source>
</evidence>
<reference evidence="2" key="1">
    <citation type="submission" date="2019-08" db="EMBL/GenBank/DDBJ databases">
        <authorList>
            <person name="Kucharzyk K."/>
            <person name="Murdoch R.W."/>
            <person name="Higgins S."/>
            <person name="Loffler F."/>
        </authorList>
    </citation>
    <scope>NUCLEOTIDE SEQUENCE</scope>
</reference>
<name>A0A645IIR7_9ZZZZ</name>
<gene>
    <name evidence="2" type="ORF">SDC9_198365</name>
</gene>
<evidence type="ECO:0000256" key="1">
    <source>
        <dbReference type="SAM" id="MobiDB-lite"/>
    </source>
</evidence>
<dbReference type="EMBL" id="VSSQ01115171">
    <property type="protein sequence ID" value="MPN50732.1"/>
    <property type="molecule type" value="Genomic_DNA"/>
</dbReference>
<feature type="region of interest" description="Disordered" evidence="1">
    <location>
        <begin position="1"/>
        <end position="34"/>
    </location>
</feature>
<comment type="caution">
    <text evidence="2">The sequence shown here is derived from an EMBL/GenBank/DDBJ whole genome shotgun (WGS) entry which is preliminary data.</text>
</comment>
<dbReference type="AlphaFoldDB" id="A0A645IIR7"/>
<feature type="compositionally biased region" description="Basic and acidic residues" evidence="1">
    <location>
        <begin position="23"/>
        <end position="34"/>
    </location>
</feature>
<accession>A0A645IIR7</accession>
<proteinExistence type="predicted"/>
<organism evidence="2">
    <name type="scientific">bioreactor metagenome</name>
    <dbReference type="NCBI Taxonomy" id="1076179"/>
    <lineage>
        <taxon>unclassified sequences</taxon>
        <taxon>metagenomes</taxon>
        <taxon>ecological metagenomes</taxon>
    </lineage>
</organism>
<sequence length="128" mass="13822">MANVPAPGPNIPSYPPTRNPIISDKKRTACPDKECDLSSSPMSFFRNITTAARGSISSSIVLSTWSGILRTIDAAIPDPMKELNAANSEDLRFTAPADQNLITERVVPQALENLLHPYAKCVGMPVKT</sequence>
<protein>
    <submittedName>
        <fullName evidence="2">Uncharacterized protein</fullName>
    </submittedName>
</protein>